<comment type="caution">
    <text evidence="3">The sequence shown here is derived from an EMBL/GenBank/DDBJ whole genome shotgun (WGS) entry which is preliminary data.</text>
</comment>
<dbReference type="RefSeq" id="WP_216375015.1">
    <property type="nucleotide sequence ID" value="NZ_JAGRYT010000042.1"/>
</dbReference>
<accession>A0ABS6DEG3</accession>
<dbReference type="EMBL" id="JAGRYU010000010">
    <property type="protein sequence ID" value="MBU4681583.1"/>
    <property type="molecule type" value="Genomic_DNA"/>
</dbReference>
<proteinExistence type="predicted"/>
<dbReference type="PANTHER" id="PTHR34156:SF11">
    <property type="entry name" value="LIPOPROTEIN BSMA"/>
    <property type="match status" value="1"/>
</dbReference>
<sequence>MTVKKRETIMLRLSVLITAALLSACSVLQGSPQPAPPLRDYPQEVQRPQTAELTKIGTVSAVVRGSPMDSEAIIKKKAAAAKADYYLIIMNDETVIPGQWYTQAILYRK</sequence>
<dbReference type="Pfam" id="PF07338">
    <property type="entry name" value="YdgH_BhsA-like"/>
    <property type="match status" value="1"/>
</dbReference>
<feature type="signal peptide" evidence="1">
    <location>
        <begin position="1"/>
        <end position="30"/>
    </location>
</feature>
<dbReference type="NCBIfam" id="NF011433">
    <property type="entry name" value="PRK14864.1"/>
    <property type="match status" value="1"/>
</dbReference>
<feature type="domain" description="YdgH/BhsA/McbA-like" evidence="2">
    <location>
        <begin position="53"/>
        <end position="108"/>
    </location>
</feature>
<feature type="chain" id="PRO_5046858777" evidence="1">
    <location>
        <begin position="31"/>
        <end position="109"/>
    </location>
</feature>
<organism evidence="3 4">
    <name type="scientific">Cedecea davisae</name>
    <dbReference type="NCBI Taxonomy" id="158484"/>
    <lineage>
        <taxon>Bacteria</taxon>
        <taxon>Pseudomonadati</taxon>
        <taxon>Pseudomonadota</taxon>
        <taxon>Gammaproteobacteria</taxon>
        <taxon>Enterobacterales</taxon>
        <taxon>Enterobacteriaceae</taxon>
        <taxon>Cedecea</taxon>
    </lineage>
</organism>
<dbReference type="PROSITE" id="PS51257">
    <property type="entry name" value="PROKAR_LIPOPROTEIN"/>
    <property type="match status" value="1"/>
</dbReference>
<evidence type="ECO:0000256" key="1">
    <source>
        <dbReference type="SAM" id="SignalP"/>
    </source>
</evidence>
<keyword evidence="4" id="KW-1185">Reference proteome</keyword>
<evidence type="ECO:0000313" key="3">
    <source>
        <dbReference type="EMBL" id="MBU4681583.1"/>
    </source>
</evidence>
<name>A0ABS6DEG3_9ENTR</name>
<dbReference type="InterPro" id="IPR010854">
    <property type="entry name" value="YdgH/BhsA/McbA-like_dom"/>
</dbReference>
<protein>
    <submittedName>
        <fullName evidence="3">Biofilm peroxide resistance protein BsmA</fullName>
    </submittedName>
</protein>
<evidence type="ECO:0000259" key="2">
    <source>
        <dbReference type="Pfam" id="PF07338"/>
    </source>
</evidence>
<dbReference type="InterPro" id="IPR051096">
    <property type="entry name" value="BhsA/McbA_stress_biofilm_assoc"/>
</dbReference>
<reference evidence="4" key="1">
    <citation type="submission" date="2023-07" db="EMBL/GenBank/DDBJ databases">
        <title>Cedecea davisae an AmpC producer and its therapeutic implications.</title>
        <authorList>
            <person name="Notter J."/>
        </authorList>
    </citation>
    <scope>NUCLEOTIDE SEQUENCE [LARGE SCALE GENOMIC DNA]</scope>
    <source>
        <strain evidence="4">1</strain>
    </source>
</reference>
<gene>
    <name evidence="3" type="primary">bsmA</name>
    <name evidence="3" type="ORF">KC222_06125</name>
</gene>
<dbReference type="PANTHER" id="PTHR34156">
    <property type="entry name" value="OUTER MEMBRANE PROTEIN-RELATED-RELATED"/>
    <property type="match status" value="1"/>
</dbReference>
<evidence type="ECO:0000313" key="4">
    <source>
        <dbReference type="Proteomes" id="UP000686327"/>
    </source>
</evidence>
<dbReference type="Proteomes" id="UP000686327">
    <property type="component" value="Unassembled WGS sequence"/>
</dbReference>
<keyword evidence="1" id="KW-0732">Signal</keyword>